<evidence type="ECO:0000256" key="5">
    <source>
        <dbReference type="ARBA" id="ARBA00022989"/>
    </source>
</evidence>
<dbReference type="PANTHER" id="PTHR18945">
    <property type="entry name" value="NEUROTRANSMITTER GATED ION CHANNEL"/>
    <property type="match status" value="1"/>
</dbReference>
<accession>A0A915DU19</accession>
<evidence type="ECO:0000256" key="4">
    <source>
        <dbReference type="ARBA" id="ARBA00022729"/>
    </source>
</evidence>
<keyword evidence="9" id="KW-1071">Ligand-gated ion channel</keyword>
<dbReference type="CDD" id="cd18997">
    <property type="entry name" value="LGIC_ECD_nAChR"/>
    <property type="match status" value="1"/>
</dbReference>
<dbReference type="Proteomes" id="UP000887574">
    <property type="component" value="Unplaced"/>
</dbReference>
<dbReference type="Pfam" id="PF02932">
    <property type="entry name" value="Neur_chan_memb"/>
    <property type="match status" value="1"/>
</dbReference>
<keyword evidence="7 11" id="KW-0472">Membrane</keyword>
<evidence type="ECO:0000259" key="14">
    <source>
        <dbReference type="Pfam" id="PF02932"/>
    </source>
</evidence>
<dbReference type="InterPro" id="IPR036734">
    <property type="entry name" value="Neur_chan_lig-bd_sf"/>
</dbReference>
<evidence type="ECO:0000256" key="7">
    <source>
        <dbReference type="ARBA" id="ARBA00023136"/>
    </source>
</evidence>
<feature type="region of interest" description="Disordered" evidence="12">
    <location>
        <begin position="432"/>
        <end position="538"/>
    </location>
</feature>
<dbReference type="SUPFAM" id="SSF63712">
    <property type="entry name" value="Nicotinic receptor ligand binding domain-like"/>
    <property type="match status" value="1"/>
</dbReference>
<feature type="transmembrane region" description="Helical" evidence="11">
    <location>
        <begin position="710"/>
        <end position="729"/>
    </location>
</feature>
<dbReference type="GO" id="GO:0005886">
    <property type="term" value="C:plasma membrane"/>
    <property type="evidence" value="ECO:0007669"/>
    <property type="project" value="UniProtKB-SubCell"/>
</dbReference>
<reference evidence="16" key="1">
    <citation type="submission" date="2022-11" db="UniProtKB">
        <authorList>
            <consortium name="WormBaseParasite"/>
        </authorList>
    </citation>
    <scope>IDENTIFICATION</scope>
</reference>
<feature type="transmembrane region" description="Helical" evidence="11">
    <location>
        <begin position="324"/>
        <end position="347"/>
    </location>
</feature>
<dbReference type="InterPro" id="IPR006201">
    <property type="entry name" value="Neur_channel"/>
</dbReference>
<name>A0A915DU19_9BILA</name>
<keyword evidence="5 11" id="KW-1133">Transmembrane helix</keyword>
<dbReference type="Gene3D" id="2.70.170.10">
    <property type="entry name" value="Neurotransmitter-gated ion-channel ligand-binding domain"/>
    <property type="match status" value="1"/>
</dbReference>
<feature type="domain" description="Neurotransmitter-gated ion-channel ligand-binding" evidence="13">
    <location>
        <begin position="48"/>
        <end position="258"/>
    </location>
</feature>
<feature type="compositionally biased region" description="Basic and acidic residues" evidence="12">
    <location>
        <begin position="451"/>
        <end position="474"/>
    </location>
</feature>
<evidence type="ECO:0000256" key="2">
    <source>
        <dbReference type="ARBA" id="ARBA00009237"/>
    </source>
</evidence>
<keyword evidence="3 11" id="KW-0812">Transmembrane</keyword>
<evidence type="ECO:0000256" key="8">
    <source>
        <dbReference type="ARBA" id="ARBA00023180"/>
    </source>
</evidence>
<keyword evidence="15" id="KW-1185">Reference proteome</keyword>
<evidence type="ECO:0000256" key="1">
    <source>
        <dbReference type="ARBA" id="ARBA00004651"/>
    </source>
</evidence>
<comment type="similarity">
    <text evidence="2">Belongs to the ligand-gated ion channel (TC 1.A.9) family. Acetylcholine receptor (TC 1.A.9.1) subfamily.</text>
</comment>
<dbReference type="InterPro" id="IPR036719">
    <property type="entry name" value="Neuro-gated_channel_TM_sf"/>
</dbReference>
<keyword evidence="11" id="KW-0813">Transport</keyword>
<evidence type="ECO:0000256" key="12">
    <source>
        <dbReference type="SAM" id="MobiDB-lite"/>
    </source>
</evidence>
<dbReference type="SUPFAM" id="SSF90112">
    <property type="entry name" value="Neurotransmitter-gated ion-channel transmembrane pore"/>
    <property type="match status" value="1"/>
</dbReference>
<organism evidence="15 16">
    <name type="scientific">Ditylenchus dipsaci</name>
    <dbReference type="NCBI Taxonomy" id="166011"/>
    <lineage>
        <taxon>Eukaryota</taxon>
        <taxon>Metazoa</taxon>
        <taxon>Ecdysozoa</taxon>
        <taxon>Nematoda</taxon>
        <taxon>Chromadorea</taxon>
        <taxon>Rhabditida</taxon>
        <taxon>Tylenchina</taxon>
        <taxon>Tylenchomorpha</taxon>
        <taxon>Sphaerularioidea</taxon>
        <taxon>Anguinidae</taxon>
        <taxon>Anguininae</taxon>
        <taxon>Ditylenchus</taxon>
    </lineage>
</organism>
<evidence type="ECO:0000259" key="13">
    <source>
        <dbReference type="Pfam" id="PF02931"/>
    </source>
</evidence>
<comment type="subcellular location">
    <subcellularLocation>
        <location evidence="1">Cell membrane</location>
        <topology evidence="1">Multi-pass membrane protein</topology>
    </subcellularLocation>
</comment>
<keyword evidence="4" id="KW-0732">Signal</keyword>
<keyword evidence="6 11" id="KW-0406">Ion transport</keyword>
<keyword evidence="10 11" id="KW-0407">Ion channel</keyword>
<evidence type="ECO:0000313" key="15">
    <source>
        <dbReference type="Proteomes" id="UP000887574"/>
    </source>
</evidence>
<evidence type="ECO:0000256" key="11">
    <source>
        <dbReference type="RuleBase" id="RU000687"/>
    </source>
</evidence>
<feature type="transmembrane region" description="Helical" evidence="11">
    <location>
        <begin position="259"/>
        <end position="282"/>
    </location>
</feature>
<dbReference type="Gene3D" id="1.20.58.390">
    <property type="entry name" value="Neurotransmitter-gated ion-channel transmembrane domain"/>
    <property type="match status" value="1"/>
</dbReference>
<dbReference type="InterPro" id="IPR038050">
    <property type="entry name" value="Neuro_actylchol_rec"/>
</dbReference>
<feature type="transmembrane region" description="Helical" evidence="11">
    <location>
        <begin position="294"/>
        <end position="312"/>
    </location>
</feature>
<dbReference type="AlphaFoldDB" id="A0A915DU19"/>
<dbReference type="CDD" id="cd19051">
    <property type="entry name" value="LGIC_TM_cation"/>
    <property type="match status" value="1"/>
</dbReference>
<feature type="compositionally biased region" description="Low complexity" evidence="12">
    <location>
        <begin position="515"/>
        <end position="524"/>
    </location>
</feature>
<dbReference type="FunFam" id="2.70.170.10:FF:000031">
    <property type="entry name" value="AcetylCholine Receptor"/>
    <property type="match status" value="1"/>
</dbReference>
<dbReference type="InterPro" id="IPR018000">
    <property type="entry name" value="Neurotransmitter_ion_chnl_CS"/>
</dbReference>
<sequence>MMASTSKDIITTQLFLFFITTVVALADSVLADRKSLYLPNGDFLPHVRLAKDLIDKKRYDSRVRPVVNHSEPTKVSFSMSLYQILAINEKMQSVDLNVWVIQKWRDEFLGWNPRKYGMINNTILPYQSIWLPDTYLYNSVVMNREETERYINVVVTTDYWEKQRGAQIKFMYPALYRTSCRIHIRYFPYDQQNCTMIISSWTSDKGSIDYTAEFDTVNLDNFIPNEEWVIVSFNIRKFVCCPDPWVLLEASLVVRRKPLYYIVNLVVPTSVITLVAVTGFFTPASTSNERREKLSLGIDSLLAMSILMMMVSEQMPTTSDYVPLFGLFYLSIIFIIFVGTLFTAFILNVHLQKTHNKPIPPLISFIFFHKVAPWLAVRPSTTLLELWLETGVRIRGLDGARHSTSMANAIRKRTTEQQQHLSKKTVFTGLINNESNEHGQQNKKSINSSSKKRDMWRHNKSADEDKNGKEEYQKQHLLTVDSSLRHNSRRKSSGFKPNNFMPLRPVGTTIGTAISPMSSSRSQSPTPPPFNPHKLSSYYSSERSAKSIAARSNWRRIAQRASAKRREELSSESVNSPRSYLNDIPFADISPGRPPSIGEVIMDPISFTSPRFPIPAPTAPKPTLSAYPASPQQSNLLGNSIGRQQRAGSIAMPALQLFNLSTAASAAAGIGGGASGAYNPLGNDAALLDLKLRRRYAHEWEFLATVLDRVLLIIFAGLVALVTAAMVVVGEAIHFSYNLHEDYGTYQSNNLFETARRGSCSTNGYC</sequence>
<evidence type="ECO:0000256" key="6">
    <source>
        <dbReference type="ARBA" id="ARBA00023065"/>
    </source>
</evidence>
<dbReference type="GO" id="GO:0005230">
    <property type="term" value="F:extracellular ligand-gated monoatomic ion channel activity"/>
    <property type="evidence" value="ECO:0007669"/>
    <property type="project" value="InterPro"/>
</dbReference>
<dbReference type="InterPro" id="IPR006202">
    <property type="entry name" value="Neur_chan_lig-bd"/>
</dbReference>
<dbReference type="WBParaSite" id="jg23177">
    <property type="protein sequence ID" value="jg23177"/>
    <property type="gene ID" value="jg23177"/>
</dbReference>
<proteinExistence type="inferred from homology"/>
<dbReference type="PRINTS" id="PR00252">
    <property type="entry name" value="NRIONCHANNEL"/>
</dbReference>
<evidence type="ECO:0000256" key="10">
    <source>
        <dbReference type="ARBA" id="ARBA00023303"/>
    </source>
</evidence>
<evidence type="ECO:0000256" key="9">
    <source>
        <dbReference type="ARBA" id="ARBA00023286"/>
    </source>
</evidence>
<dbReference type="InterPro" id="IPR006029">
    <property type="entry name" value="Neurotrans-gated_channel_TM"/>
</dbReference>
<keyword evidence="8" id="KW-0325">Glycoprotein</keyword>
<dbReference type="Pfam" id="PF02931">
    <property type="entry name" value="Neur_chan_LBD"/>
    <property type="match status" value="1"/>
</dbReference>
<dbReference type="GO" id="GO:0004888">
    <property type="term" value="F:transmembrane signaling receptor activity"/>
    <property type="evidence" value="ECO:0007669"/>
    <property type="project" value="InterPro"/>
</dbReference>
<evidence type="ECO:0000256" key="3">
    <source>
        <dbReference type="ARBA" id="ARBA00022692"/>
    </source>
</evidence>
<feature type="domain" description="Neurotransmitter-gated ion-channel transmembrane" evidence="14">
    <location>
        <begin position="265"/>
        <end position="470"/>
    </location>
</feature>
<evidence type="ECO:0000313" key="16">
    <source>
        <dbReference type="WBParaSite" id="jg23177"/>
    </source>
</evidence>
<dbReference type="PROSITE" id="PS00236">
    <property type="entry name" value="NEUROTR_ION_CHANNEL"/>
    <property type="match status" value="1"/>
</dbReference>
<protein>
    <submittedName>
        <fullName evidence="16">Uncharacterized protein</fullName>
    </submittedName>
</protein>